<evidence type="ECO:0000313" key="3">
    <source>
        <dbReference type="Proteomes" id="UP001359559"/>
    </source>
</evidence>
<dbReference type="PANTHER" id="PTHR12741">
    <property type="entry name" value="LYST-INTERACTING PROTEIN LIP5 DOPAMINE RESPONSIVE PROTEIN DRG-1"/>
    <property type="match status" value="1"/>
</dbReference>
<organism evidence="2 3">
    <name type="scientific">Clitoria ternatea</name>
    <name type="common">Butterfly pea</name>
    <dbReference type="NCBI Taxonomy" id="43366"/>
    <lineage>
        <taxon>Eukaryota</taxon>
        <taxon>Viridiplantae</taxon>
        <taxon>Streptophyta</taxon>
        <taxon>Embryophyta</taxon>
        <taxon>Tracheophyta</taxon>
        <taxon>Spermatophyta</taxon>
        <taxon>Magnoliopsida</taxon>
        <taxon>eudicotyledons</taxon>
        <taxon>Gunneridae</taxon>
        <taxon>Pentapetalae</taxon>
        <taxon>rosids</taxon>
        <taxon>fabids</taxon>
        <taxon>Fabales</taxon>
        <taxon>Fabaceae</taxon>
        <taxon>Papilionoideae</taxon>
        <taxon>50 kb inversion clade</taxon>
        <taxon>NPAAA clade</taxon>
        <taxon>indigoferoid/millettioid clade</taxon>
        <taxon>Phaseoleae</taxon>
        <taxon>Clitoria</taxon>
    </lineage>
</organism>
<accession>A0AAN9IRT6</accession>
<dbReference type="EMBL" id="JAYKXN010000005">
    <property type="protein sequence ID" value="KAK7284966.1"/>
    <property type="molecule type" value="Genomic_DNA"/>
</dbReference>
<name>A0AAN9IRT6_CLITE</name>
<dbReference type="GO" id="GO:0003843">
    <property type="term" value="F:1,3-beta-D-glucan synthase activity"/>
    <property type="evidence" value="ECO:0007669"/>
    <property type="project" value="TreeGrafter"/>
</dbReference>
<feature type="domain" description="Callose synthase helical" evidence="1">
    <location>
        <begin position="37"/>
        <end position="110"/>
    </location>
</feature>
<dbReference type="InterPro" id="IPR058851">
    <property type="entry name" value="CALS1_helical"/>
</dbReference>
<dbReference type="Proteomes" id="UP001359559">
    <property type="component" value="Unassembled WGS sequence"/>
</dbReference>
<evidence type="ECO:0000259" key="1">
    <source>
        <dbReference type="Pfam" id="PF25968"/>
    </source>
</evidence>
<protein>
    <recommendedName>
        <fullName evidence="1">Callose synthase helical domain-containing protein</fullName>
    </recommendedName>
</protein>
<keyword evidence="3" id="KW-1185">Reference proteome</keyword>
<proteinExistence type="predicted"/>
<evidence type="ECO:0000313" key="2">
    <source>
        <dbReference type="EMBL" id="KAK7284966.1"/>
    </source>
</evidence>
<gene>
    <name evidence="2" type="ORF">RJT34_19720</name>
</gene>
<dbReference type="AlphaFoldDB" id="A0AAN9IRT6"/>
<dbReference type="GO" id="GO:0005886">
    <property type="term" value="C:plasma membrane"/>
    <property type="evidence" value="ECO:0007669"/>
    <property type="project" value="TreeGrafter"/>
</dbReference>
<dbReference type="PANTHER" id="PTHR12741:SF16">
    <property type="entry name" value="CALLOSE SYNTHASE 7"/>
    <property type="match status" value="1"/>
</dbReference>
<dbReference type="Pfam" id="PF25968">
    <property type="entry name" value="CALS1"/>
    <property type="match status" value="1"/>
</dbReference>
<reference evidence="2 3" key="1">
    <citation type="submission" date="2024-01" db="EMBL/GenBank/DDBJ databases">
        <title>The genomes of 5 underutilized Papilionoideae crops provide insights into root nodulation and disease resistance.</title>
        <authorList>
            <person name="Yuan L."/>
        </authorList>
    </citation>
    <scope>NUCLEOTIDE SEQUENCE [LARGE SCALE GENOMIC DNA]</scope>
    <source>
        <strain evidence="2">LY-2023</strain>
        <tissue evidence="2">Leaf</tissue>
    </source>
</reference>
<sequence>MYLLKHNPKLDDSWWAVDRIFAKVEDCIKKEQFVKQSEEAKLEAQIINALLDIVEVIIQDVMVDGHLFLAQIQRPNKEKGKGIFNIDHYFELNDKSVMDKVNRLHVLLTTKESGMNVPQNLDAWRRIAFFVNSLFMKIPKAPNVRDMLSFRFTLRCVEIQFYIRRIKIATSKLLVMWSSVLE</sequence>
<comment type="caution">
    <text evidence="2">The sequence shown here is derived from an EMBL/GenBank/DDBJ whole genome shotgun (WGS) entry which is preliminary data.</text>
</comment>